<evidence type="ECO:0000259" key="2">
    <source>
        <dbReference type="Pfam" id="PF19089"/>
    </source>
</evidence>
<dbReference type="AlphaFoldDB" id="A0A8X8IAY6"/>
<proteinExistence type="predicted"/>
<name>A0A8X8IAY6_9BACT</name>
<dbReference type="RefSeq" id="WP_092723002.1">
    <property type="nucleotide sequence ID" value="NZ_FNNO01000004.1"/>
</dbReference>
<comment type="caution">
    <text evidence="3">The sequence shown here is derived from an EMBL/GenBank/DDBJ whole genome shotgun (WGS) entry which is preliminary data.</text>
</comment>
<dbReference type="Proteomes" id="UP000198711">
    <property type="component" value="Unassembled WGS sequence"/>
</dbReference>
<dbReference type="InterPro" id="IPR045916">
    <property type="entry name" value="DUF5777"/>
</dbReference>
<evidence type="ECO:0000256" key="1">
    <source>
        <dbReference type="SAM" id="SignalP"/>
    </source>
</evidence>
<evidence type="ECO:0000313" key="3">
    <source>
        <dbReference type="EMBL" id="SDW59343.1"/>
    </source>
</evidence>
<gene>
    <name evidence="3" type="ORF">SAMN05444410_10446</name>
</gene>
<reference evidence="3 4" key="1">
    <citation type="submission" date="2016-10" db="EMBL/GenBank/DDBJ databases">
        <authorList>
            <person name="Varghese N."/>
            <person name="Submissions S."/>
        </authorList>
    </citation>
    <scope>NUCLEOTIDE SEQUENCE [LARGE SCALE GENOMIC DNA]</scope>
    <source>
        <strain evidence="3 4">DSM 25353</strain>
    </source>
</reference>
<sequence length="306" mass="34128">MYRSYKKLAVLITCCLTASLLQAQQVDLFKMQDSANKATDKTITAGPVINTFYSTRLVNAHTVEITGPGSMDFRINHRFSPVNQGLYELFGLDGASFRFGFDFGIAKDLMIGVGRTTYNKEYDGFIKYRLMHQSTGAGAMPLSIAVLGSAMYKTIDLDTSLKATATDRLTYVLQLMIARKFNEHTSVQISPTLTHYNRIIGFTGGSSDMLSIGFLARQKVSKRISINAEYFWQANRFNGTYDPLSIGVDIQTGGHVFQLHFTNSIGMNEHAFIHETTGSWGNGAVRWGFNISRIFNISSKNKKGNW</sequence>
<feature type="domain" description="DUF5777" evidence="2">
    <location>
        <begin position="52"/>
        <end position="295"/>
    </location>
</feature>
<evidence type="ECO:0000313" key="4">
    <source>
        <dbReference type="Proteomes" id="UP000198711"/>
    </source>
</evidence>
<protein>
    <recommendedName>
        <fullName evidence="2">DUF5777 domain-containing protein</fullName>
    </recommendedName>
</protein>
<keyword evidence="1" id="KW-0732">Signal</keyword>
<feature type="signal peptide" evidence="1">
    <location>
        <begin position="1"/>
        <end position="23"/>
    </location>
</feature>
<organism evidence="3 4">
    <name type="scientific">Hydrobacter penzbergensis</name>
    <dbReference type="NCBI Taxonomy" id="1235997"/>
    <lineage>
        <taxon>Bacteria</taxon>
        <taxon>Pseudomonadati</taxon>
        <taxon>Bacteroidota</taxon>
        <taxon>Chitinophagia</taxon>
        <taxon>Chitinophagales</taxon>
        <taxon>Chitinophagaceae</taxon>
        <taxon>Hydrobacter</taxon>
    </lineage>
</organism>
<feature type="chain" id="PRO_5036452802" description="DUF5777 domain-containing protein" evidence="1">
    <location>
        <begin position="24"/>
        <end position="306"/>
    </location>
</feature>
<keyword evidence="4" id="KW-1185">Reference proteome</keyword>
<dbReference type="EMBL" id="FNNO01000004">
    <property type="protein sequence ID" value="SDW59343.1"/>
    <property type="molecule type" value="Genomic_DNA"/>
</dbReference>
<accession>A0A8X8IAY6</accession>
<dbReference type="Pfam" id="PF19089">
    <property type="entry name" value="DUF5777"/>
    <property type="match status" value="1"/>
</dbReference>